<evidence type="ECO:0000256" key="1">
    <source>
        <dbReference type="ARBA" id="ARBA00022630"/>
    </source>
</evidence>
<evidence type="ECO:0000259" key="3">
    <source>
        <dbReference type="Pfam" id="PF03358"/>
    </source>
</evidence>
<dbReference type="Gene3D" id="3.40.50.360">
    <property type="match status" value="1"/>
</dbReference>
<name>A0A3B0V8F3_9ZZZZ</name>
<dbReference type="AlphaFoldDB" id="A0A3B0V8F3"/>
<dbReference type="PANTHER" id="PTHR43278:SF4">
    <property type="entry name" value="NAD(P)H-DEPENDENT FMN-CONTAINING OXIDOREDUCTASE YWQN-RELATED"/>
    <property type="match status" value="1"/>
</dbReference>
<keyword evidence="2" id="KW-0288">FMN</keyword>
<reference evidence="4" key="1">
    <citation type="submission" date="2018-06" db="EMBL/GenBank/DDBJ databases">
        <authorList>
            <person name="Zhirakovskaya E."/>
        </authorList>
    </citation>
    <scope>NUCLEOTIDE SEQUENCE</scope>
</reference>
<sequence length="191" mass="21302">MKVVAFNGSARKDGNTSMLINYVFEELEKEGIETEQVQLAGEHPHGCIACYKCFKNKNRRCDVESDCINKCIEKMLAADGIILASPTYFANLSTEIKALIDRSGMTSRANDDMLQRKVGAAVVAQRRGGAVHVFDSINHFFTIGQMIIVGSSYWNFANGRDRGEVADDTEGVETMRTLGRNMAWLLKKIRK</sequence>
<accession>A0A3B0V8F3</accession>
<dbReference type="PANTHER" id="PTHR43278">
    <property type="entry name" value="NAD(P)H-DEPENDENT FMN-CONTAINING OXIDOREDUCTASE YWQN-RELATED"/>
    <property type="match status" value="1"/>
</dbReference>
<feature type="domain" description="NADPH-dependent FMN reductase-like" evidence="3">
    <location>
        <begin position="1"/>
        <end position="159"/>
    </location>
</feature>
<dbReference type="SUPFAM" id="SSF52218">
    <property type="entry name" value="Flavoproteins"/>
    <property type="match status" value="1"/>
</dbReference>
<dbReference type="InterPro" id="IPR029039">
    <property type="entry name" value="Flavoprotein-like_sf"/>
</dbReference>
<keyword evidence="1" id="KW-0285">Flavoprotein</keyword>
<protein>
    <submittedName>
        <fullName evidence="4">NADPH-dependent FMN reductase</fullName>
    </submittedName>
</protein>
<proteinExistence type="predicted"/>
<evidence type="ECO:0000256" key="2">
    <source>
        <dbReference type="ARBA" id="ARBA00022643"/>
    </source>
</evidence>
<evidence type="ECO:0000313" key="4">
    <source>
        <dbReference type="EMBL" id="VAW39928.1"/>
    </source>
</evidence>
<dbReference type="GO" id="GO:0016491">
    <property type="term" value="F:oxidoreductase activity"/>
    <property type="evidence" value="ECO:0007669"/>
    <property type="project" value="InterPro"/>
</dbReference>
<dbReference type="EMBL" id="UOEY01000091">
    <property type="protein sequence ID" value="VAW39928.1"/>
    <property type="molecule type" value="Genomic_DNA"/>
</dbReference>
<gene>
    <name evidence="4" type="ORF">MNBD_DELTA04-918</name>
</gene>
<dbReference type="Pfam" id="PF03358">
    <property type="entry name" value="FMN_red"/>
    <property type="match status" value="1"/>
</dbReference>
<dbReference type="InterPro" id="IPR051796">
    <property type="entry name" value="ISF_SsuE-like"/>
</dbReference>
<dbReference type="InterPro" id="IPR005025">
    <property type="entry name" value="FMN_Rdtase-like_dom"/>
</dbReference>
<organism evidence="4">
    <name type="scientific">hydrothermal vent metagenome</name>
    <dbReference type="NCBI Taxonomy" id="652676"/>
    <lineage>
        <taxon>unclassified sequences</taxon>
        <taxon>metagenomes</taxon>
        <taxon>ecological metagenomes</taxon>
    </lineage>
</organism>